<evidence type="ECO:0000259" key="1">
    <source>
        <dbReference type="Pfam" id="PF12680"/>
    </source>
</evidence>
<feature type="domain" description="SnoaL-like" evidence="1">
    <location>
        <begin position="4"/>
        <end position="112"/>
    </location>
</feature>
<dbReference type="AlphaFoldDB" id="A0A8J3VZD9"/>
<dbReference type="SUPFAM" id="SSF54427">
    <property type="entry name" value="NTF2-like"/>
    <property type="match status" value="1"/>
</dbReference>
<dbReference type="PANTHER" id="PTHR41252">
    <property type="entry name" value="BLR2505 PROTEIN"/>
    <property type="match status" value="1"/>
</dbReference>
<dbReference type="InterPro" id="IPR037401">
    <property type="entry name" value="SnoaL-like"/>
</dbReference>
<evidence type="ECO:0000313" key="2">
    <source>
        <dbReference type="EMBL" id="GIH69963.1"/>
    </source>
</evidence>
<gene>
    <name evidence="2" type="ORF">Mth01_22160</name>
</gene>
<comment type="caution">
    <text evidence="2">The sequence shown here is derived from an EMBL/GenBank/DDBJ whole genome shotgun (WGS) entry which is preliminary data.</text>
</comment>
<organism evidence="2 3">
    <name type="scientific">Sphaerimonospora thailandensis</name>
    <dbReference type="NCBI Taxonomy" id="795644"/>
    <lineage>
        <taxon>Bacteria</taxon>
        <taxon>Bacillati</taxon>
        <taxon>Actinomycetota</taxon>
        <taxon>Actinomycetes</taxon>
        <taxon>Streptosporangiales</taxon>
        <taxon>Streptosporangiaceae</taxon>
        <taxon>Sphaerimonospora</taxon>
    </lineage>
</organism>
<keyword evidence="3" id="KW-1185">Reference proteome</keyword>
<protein>
    <recommendedName>
        <fullName evidence="1">SnoaL-like domain-containing protein</fullName>
    </recommendedName>
</protein>
<reference evidence="2" key="1">
    <citation type="submission" date="2021-01" db="EMBL/GenBank/DDBJ databases">
        <title>Whole genome shotgun sequence of Sphaerimonospora thailandensis NBRC 107569.</title>
        <authorList>
            <person name="Komaki H."/>
            <person name="Tamura T."/>
        </authorList>
    </citation>
    <scope>NUCLEOTIDE SEQUENCE</scope>
    <source>
        <strain evidence="2">NBRC 107569</strain>
    </source>
</reference>
<dbReference type="EMBL" id="BOOG01000018">
    <property type="protein sequence ID" value="GIH69963.1"/>
    <property type="molecule type" value="Genomic_DNA"/>
</dbReference>
<sequence>MTVVERLYRAFAARDVAELLAVLHPDFVGRVSAGMPLGVGGVHHGPEAMLRDCWGVIYGELDTCPQPDEYLWSGSDRVVVLGHYRGAARRTGESHDAVFAHALRLKDGLIVELVQITDTARWHAALAEEHGAGEAVNKTRP</sequence>
<dbReference type="PANTHER" id="PTHR41252:SF1">
    <property type="entry name" value="BLR2505 PROTEIN"/>
    <property type="match status" value="1"/>
</dbReference>
<dbReference type="Pfam" id="PF12680">
    <property type="entry name" value="SnoaL_2"/>
    <property type="match status" value="1"/>
</dbReference>
<dbReference type="RefSeq" id="WP_204015493.1">
    <property type="nucleotide sequence ID" value="NZ_BOOG01000018.1"/>
</dbReference>
<name>A0A8J3VZD9_9ACTN</name>
<evidence type="ECO:0000313" key="3">
    <source>
        <dbReference type="Proteomes" id="UP000610966"/>
    </source>
</evidence>
<dbReference type="Gene3D" id="3.10.450.50">
    <property type="match status" value="1"/>
</dbReference>
<dbReference type="Proteomes" id="UP000610966">
    <property type="component" value="Unassembled WGS sequence"/>
</dbReference>
<dbReference type="InterPro" id="IPR032710">
    <property type="entry name" value="NTF2-like_dom_sf"/>
</dbReference>
<proteinExistence type="predicted"/>
<accession>A0A8J3VZD9</accession>